<dbReference type="GO" id="GO:0016491">
    <property type="term" value="F:oxidoreductase activity"/>
    <property type="evidence" value="ECO:0007669"/>
    <property type="project" value="UniProtKB-KW"/>
</dbReference>
<evidence type="ECO:0000259" key="7">
    <source>
        <dbReference type="PROSITE" id="PS51352"/>
    </source>
</evidence>
<dbReference type="PROSITE" id="PS51352">
    <property type="entry name" value="THIOREDOXIN_2"/>
    <property type="match status" value="1"/>
</dbReference>
<reference evidence="8 9" key="1">
    <citation type="journal article" date="2016" name="Environ. Microbiol.">
        <title>Genomic resolution of a cold subsurface aquifer community provides metabolic insights for novel microbes adapted to high CO concentrations.</title>
        <authorList>
            <person name="Probst A.J."/>
            <person name="Castelle C.J."/>
            <person name="Singh A."/>
            <person name="Brown C.T."/>
            <person name="Anantharaman K."/>
            <person name="Sharon I."/>
            <person name="Hug L.A."/>
            <person name="Burstein D."/>
            <person name="Emerson J.B."/>
            <person name="Thomas B.C."/>
            <person name="Banfield J.F."/>
        </authorList>
    </citation>
    <scope>NUCLEOTIDE SEQUENCE [LARGE SCALE GENOMIC DNA]</scope>
    <source>
        <strain evidence="8">CG2_30_39_24</strain>
    </source>
</reference>
<keyword evidence="6" id="KW-1133">Transmembrane helix</keyword>
<evidence type="ECO:0000256" key="1">
    <source>
        <dbReference type="ARBA" id="ARBA00005791"/>
    </source>
</evidence>
<evidence type="ECO:0000313" key="8">
    <source>
        <dbReference type="EMBL" id="OIP55947.1"/>
    </source>
</evidence>
<dbReference type="PANTHER" id="PTHR13887:SF14">
    <property type="entry name" value="DISULFIDE BOND FORMATION PROTEIN D"/>
    <property type="match status" value="1"/>
</dbReference>
<accession>A0A1J5F7P4</accession>
<dbReference type="PANTHER" id="PTHR13887">
    <property type="entry name" value="GLUTATHIONE S-TRANSFERASE KAPPA"/>
    <property type="match status" value="1"/>
</dbReference>
<comment type="caution">
    <text evidence="8">The sequence shown here is derived from an EMBL/GenBank/DDBJ whole genome shotgun (WGS) entry which is preliminary data.</text>
</comment>
<evidence type="ECO:0000256" key="6">
    <source>
        <dbReference type="SAM" id="Phobius"/>
    </source>
</evidence>
<dbReference type="InterPro" id="IPR012336">
    <property type="entry name" value="Thioredoxin-like_fold"/>
</dbReference>
<dbReference type="Proteomes" id="UP000183922">
    <property type="component" value="Unassembled WGS sequence"/>
</dbReference>
<name>A0A1J5F7P4_9BACT</name>
<dbReference type="Pfam" id="PF13462">
    <property type="entry name" value="Thioredoxin_4"/>
    <property type="match status" value="1"/>
</dbReference>
<evidence type="ECO:0000313" key="9">
    <source>
        <dbReference type="Proteomes" id="UP000183922"/>
    </source>
</evidence>
<gene>
    <name evidence="8" type="ORF">AUK13_01940</name>
</gene>
<keyword evidence="5" id="KW-0676">Redox-active center</keyword>
<comment type="similarity">
    <text evidence="1">Belongs to the thioredoxin family. DsbA subfamily.</text>
</comment>
<dbReference type="STRING" id="1805236.AUK13_01940"/>
<feature type="transmembrane region" description="Helical" evidence="6">
    <location>
        <begin position="6"/>
        <end position="26"/>
    </location>
</feature>
<evidence type="ECO:0000256" key="3">
    <source>
        <dbReference type="ARBA" id="ARBA00023002"/>
    </source>
</evidence>
<dbReference type="EMBL" id="MNYR01000030">
    <property type="protein sequence ID" value="OIP55947.1"/>
    <property type="molecule type" value="Genomic_DNA"/>
</dbReference>
<protein>
    <recommendedName>
        <fullName evidence="7">Thioredoxin domain-containing protein</fullName>
    </recommendedName>
</protein>
<keyword evidence="6" id="KW-0472">Membrane</keyword>
<proteinExistence type="inferred from homology"/>
<dbReference type="Gene3D" id="3.40.30.10">
    <property type="entry name" value="Glutaredoxin"/>
    <property type="match status" value="1"/>
</dbReference>
<dbReference type="InterPro" id="IPR013766">
    <property type="entry name" value="Thioredoxin_domain"/>
</dbReference>
<evidence type="ECO:0000256" key="4">
    <source>
        <dbReference type="ARBA" id="ARBA00023157"/>
    </source>
</evidence>
<evidence type="ECO:0000256" key="2">
    <source>
        <dbReference type="ARBA" id="ARBA00022729"/>
    </source>
</evidence>
<organism evidence="8 9">
    <name type="scientific">Candidatus Kuenenbacteria bacterium CG2_30_39_24</name>
    <dbReference type="NCBI Taxonomy" id="1805236"/>
    <lineage>
        <taxon>Bacteria</taxon>
        <taxon>Candidatus Kueneniibacteriota</taxon>
    </lineage>
</organism>
<keyword evidence="3" id="KW-0560">Oxidoreductase</keyword>
<dbReference type="SUPFAM" id="SSF52833">
    <property type="entry name" value="Thioredoxin-like"/>
    <property type="match status" value="1"/>
</dbReference>
<feature type="domain" description="Thioredoxin" evidence="7">
    <location>
        <begin position="47"/>
        <end position="232"/>
    </location>
</feature>
<dbReference type="InterPro" id="IPR036249">
    <property type="entry name" value="Thioredoxin-like_sf"/>
</dbReference>
<evidence type="ECO:0000256" key="5">
    <source>
        <dbReference type="ARBA" id="ARBA00023284"/>
    </source>
</evidence>
<sequence length="233" mass="26112">MTNGQYIIFAFVSILLLASIFLVWIISDFGNNNESLPLSNTNANSQSDNSRTDPLITSTKELYGSLINENDPVRGSGAAGLVILEFGDFECPYCQTVFPNLVKILSEYQGKVKLVWKDFPNPSHLNARDAALAARCAGDQGQFWEYHDYLFANQAELSREMYNQIALELRLSLSQFNKCLDGQEKIELIGQGLEDGQKLGVDATPYIFIGNKQFNYALSYEELKGAVEEEIRK</sequence>
<keyword evidence="2" id="KW-0732">Signal</keyword>
<keyword evidence="6" id="KW-0812">Transmembrane</keyword>
<dbReference type="AlphaFoldDB" id="A0A1J5F7P4"/>
<keyword evidence="4" id="KW-1015">Disulfide bond</keyword>